<dbReference type="Proteomes" id="UP000323300">
    <property type="component" value="Unassembled WGS sequence"/>
</dbReference>
<reference evidence="1 2" key="1">
    <citation type="submission" date="2016-10" db="EMBL/GenBank/DDBJ databases">
        <authorList>
            <person name="Varghese N."/>
            <person name="Submissions S."/>
        </authorList>
    </citation>
    <scope>NUCLEOTIDE SEQUENCE [LARGE SCALE GENOMIC DNA]</scope>
    <source>
        <strain evidence="1 2">DSM 21822</strain>
    </source>
</reference>
<dbReference type="OrthoDB" id="6195504at2"/>
<dbReference type="InterPro" id="IPR009702">
    <property type="entry name" value="DUF1284"/>
</dbReference>
<dbReference type="AlphaFoldDB" id="A0A1I3WR93"/>
<sequence>MTLRLRAHHLLCMLTYVGKGYGAAFVDNYDAVVGRLAKGEDLLLVAGPDDICQPLQGDAQAHCHLESVLDRDDRAASAVASLLGRPVNTGERITLDAATVARMRHSFAAGRTREACTGCEWFDLCSAVAASDFDGARLAWNDAGAPCA</sequence>
<evidence type="ECO:0000313" key="1">
    <source>
        <dbReference type="EMBL" id="SFK09972.1"/>
    </source>
</evidence>
<proteinExistence type="predicted"/>
<evidence type="ECO:0008006" key="3">
    <source>
        <dbReference type="Google" id="ProtNLM"/>
    </source>
</evidence>
<protein>
    <recommendedName>
        <fullName evidence="3">DUF1284 domain-containing protein</fullName>
    </recommendedName>
</protein>
<accession>A0A1I3WR93</accession>
<evidence type="ECO:0000313" key="2">
    <source>
        <dbReference type="Proteomes" id="UP000323300"/>
    </source>
</evidence>
<keyword evidence="2" id="KW-1185">Reference proteome</keyword>
<organism evidence="1 2">
    <name type="scientific">Neomesorhizobium albiziae</name>
    <dbReference type="NCBI Taxonomy" id="335020"/>
    <lineage>
        <taxon>Bacteria</taxon>
        <taxon>Pseudomonadati</taxon>
        <taxon>Pseudomonadota</taxon>
        <taxon>Alphaproteobacteria</taxon>
        <taxon>Hyphomicrobiales</taxon>
        <taxon>Phyllobacteriaceae</taxon>
        <taxon>Neomesorhizobium</taxon>
    </lineage>
</organism>
<name>A0A1I3WR93_9HYPH</name>
<gene>
    <name evidence="1" type="ORF">SAMN04488498_102435</name>
</gene>
<dbReference type="EMBL" id="FOSL01000002">
    <property type="protein sequence ID" value="SFK09972.1"/>
    <property type="molecule type" value="Genomic_DNA"/>
</dbReference>
<dbReference type="Pfam" id="PF06935">
    <property type="entry name" value="DUF1284"/>
    <property type="match status" value="1"/>
</dbReference>
<dbReference type="RefSeq" id="WP_149759140.1">
    <property type="nucleotide sequence ID" value="NZ_BSPE01000028.1"/>
</dbReference>